<dbReference type="EMBL" id="CAJVPY010046945">
    <property type="protein sequence ID" value="CAG8810921.1"/>
    <property type="molecule type" value="Genomic_DNA"/>
</dbReference>
<evidence type="ECO:0000313" key="2">
    <source>
        <dbReference type="EMBL" id="CAG8810921.1"/>
    </source>
</evidence>
<name>A0A9N9PDD2_9GLOM</name>
<protein>
    <submittedName>
        <fullName evidence="2">22303_t:CDS:1</fullName>
    </submittedName>
</protein>
<evidence type="ECO:0000256" key="1">
    <source>
        <dbReference type="SAM" id="Phobius"/>
    </source>
</evidence>
<keyword evidence="1" id="KW-0472">Membrane</keyword>
<keyword evidence="3" id="KW-1185">Reference proteome</keyword>
<evidence type="ECO:0000313" key="3">
    <source>
        <dbReference type="Proteomes" id="UP000789405"/>
    </source>
</evidence>
<feature type="non-terminal residue" evidence="2">
    <location>
        <position position="1"/>
    </location>
</feature>
<gene>
    <name evidence="2" type="ORF">DERYTH_LOCUS25373</name>
</gene>
<dbReference type="Proteomes" id="UP000789405">
    <property type="component" value="Unassembled WGS sequence"/>
</dbReference>
<dbReference type="AlphaFoldDB" id="A0A9N9PDD2"/>
<keyword evidence="1" id="KW-0812">Transmembrane</keyword>
<accession>A0A9N9PDD2</accession>
<keyword evidence="1" id="KW-1133">Transmembrane helix</keyword>
<feature type="non-terminal residue" evidence="2">
    <location>
        <position position="117"/>
    </location>
</feature>
<organism evidence="2 3">
    <name type="scientific">Dentiscutata erythropus</name>
    <dbReference type="NCBI Taxonomy" id="1348616"/>
    <lineage>
        <taxon>Eukaryota</taxon>
        <taxon>Fungi</taxon>
        <taxon>Fungi incertae sedis</taxon>
        <taxon>Mucoromycota</taxon>
        <taxon>Glomeromycotina</taxon>
        <taxon>Glomeromycetes</taxon>
        <taxon>Diversisporales</taxon>
        <taxon>Gigasporaceae</taxon>
        <taxon>Dentiscutata</taxon>
    </lineage>
</organism>
<proteinExistence type="predicted"/>
<dbReference type="OrthoDB" id="2410031at2759"/>
<feature type="transmembrane region" description="Helical" evidence="1">
    <location>
        <begin position="34"/>
        <end position="57"/>
    </location>
</feature>
<sequence>DSFSTINQMLIRRQPKRPRKRPTQQKTICEAECWAALLVVGILVLFCLTCIIHDYVVRKRKRKRDAMKKAAKLESVTINKAFSEKRSNVDGDQVMSRDQQMRNIRDVMKKLKESQKI</sequence>
<comment type="caution">
    <text evidence="2">The sequence shown here is derived from an EMBL/GenBank/DDBJ whole genome shotgun (WGS) entry which is preliminary data.</text>
</comment>
<reference evidence="2" key="1">
    <citation type="submission" date="2021-06" db="EMBL/GenBank/DDBJ databases">
        <authorList>
            <person name="Kallberg Y."/>
            <person name="Tangrot J."/>
            <person name="Rosling A."/>
        </authorList>
    </citation>
    <scope>NUCLEOTIDE SEQUENCE</scope>
    <source>
        <strain evidence="2">MA453B</strain>
    </source>
</reference>